<keyword evidence="1" id="KW-0040">ANK repeat</keyword>
<dbReference type="STRING" id="80972.ENSAOCP00000013963"/>
<reference evidence="3" key="2">
    <citation type="submission" date="2025-08" db="UniProtKB">
        <authorList>
            <consortium name="Ensembl"/>
        </authorList>
    </citation>
    <scope>IDENTIFICATION</scope>
</reference>
<dbReference type="OMA" id="DYTEDTQ"/>
<evidence type="ECO:0000313" key="4">
    <source>
        <dbReference type="Proteomes" id="UP001501940"/>
    </source>
</evidence>
<evidence type="ECO:0000256" key="2">
    <source>
        <dbReference type="SAM" id="MobiDB-lite"/>
    </source>
</evidence>
<reference evidence="3" key="3">
    <citation type="submission" date="2025-09" db="UniProtKB">
        <authorList>
            <consortium name="Ensembl"/>
        </authorList>
    </citation>
    <scope>IDENTIFICATION</scope>
</reference>
<proteinExistence type="predicted"/>
<dbReference type="PROSITE" id="PS50088">
    <property type="entry name" value="ANK_REPEAT"/>
    <property type="match status" value="1"/>
</dbReference>
<reference evidence="3 4" key="1">
    <citation type="submission" date="2022-01" db="EMBL/GenBank/DDBJ databases">
        <title>A chromosome-scale genome assembly of the false clownfish, Amphiprion ocellaris.</title>
        <authorList>
            <person name="Ryu T."/>
        </authorList>
    </citation>
    <scope>NUCLEOTIDE SEQUENCE [LARGE SCALE GENOMIC DNA]</scope>
</reference>
<dbReference type="PROSITE" id="PS50297">
    <property type="entry name" value="ANK_REP_REGION"/>
    <property type="match status" value="1"/>
</dbReference>
<dbReference type="SUPFAM" id="SSF48403">
    <property type="entry name" value="Ankyrin repeat"/>
    <property type="match status" value="1"/>
</dbReference>
<organism evidence="3 4">
    <name type="scientific">Amphiprion ocellaris</name>
    <name type="common">Clown anemonefish</name>
    <dbReference type="NCBI Taxonomy" id="80972"/>
    <lineage>
        <taxon>Eukaryota</taxon>
        <taxon>Metazoa</taxon>
        <taxon>Chordata</taxon>
        <taxon>Craniata</taxon>
        <taxon>Vertebrata</taxon>
        <taxon>Euteleostomi</taxon>
        <taxon>Actinopterygii</taxon>
        <taxon>Neopterygii</taxon>
        <taxon>Teleostei</taxon>
        <taxon>Neoteleostei</taxon>
        <taxon>Acanthomorphata</taxon>
        <taxon>Ovalentaria</taxon>
        <taxon>Pomacentridae</taxon>
        <taxon>Amphiprion</taxon>
    </lineage>
</organism>
<protein>
    <recommendedName>
        <fullName evidence="5">Ankyrin repeat domain 40</fullName>
    </recommendedName>
</protein>
<evidence type="ECO:0000313" key="3">
    <source>
        <dbReference type="Ensembl" id="ENSAOCP00000013963.2"/>
    </source>
</evidence>
<evidence type="ECO:0000256" key="1">
    <source>
        <dbReference type="PROSITE-ProRule" id="PRU00023"/>
    </source>
</evidence>
<dbReference type="Gene3D" id="1.25.40.20">
    <property type="entry name" value="Ankyrin repeat-containing domain"/>
    <property type="match status" value="1"/>
</dbReference>
<sequence>MSTTSLDKELQERLREASAIGDIDEVRSLVESGVNVNSQNEINGWTCLHWACKRNHKHIVSYLLSCGADKEILTAKDELASQLTSKPEIKRLLGVEVEEVPEVKEPELPIIPSYLSNPPFMYSKMDNKSEVILTQHLTQNGSGEHGEDTQSDSASISPTHEPQKSQSLVSDSPTPPTNPTVSHSQAQAGEFIPVAEQNGVSPNMASSHNHTVVNCTVPMDLSVEPHLINHTDYPHAVAHNGTMCSPPLASPSPGLASSSSSQVQAPVASTNPTVSRQQSIPQQLSYGQAGGPMPAFQPFFFTSTFPVNVQERSHAGFSVELVLKVRIQNPNARENDFIEVELDRQELTYRSLLRVCCRELDISAEHVEKIRKLPNTMLRKDKDVARLQDFQELEVVLEKAEGLSLFSGAGGLTDRPCYNMKASRLTY</sequence>
<feature type="compositionally biased region" description="Low complexity" evidence="2">
    <location>
        <begin position="245"/>
        <end position="269"/>
    </location>
</feature>
<dbReference type="GeneTree" id="ENSGT00390000007792"/>
<dbReference type="InterPro" id="IPR036770">
    <property type="entry name" value="Ankyrin_rpt-contain_sf"/>
</dbReference>
<dbReference type="InterPro" id="IPR039195">
    <property type="entry name" value="ANKRD40"/>
</dbReference>
<name>A0A3Q1BK48_AMPOC</name>
<accession>A0A3Q1BK48</accession>
<feature type="region of interest" description="Disordered" evidence="2">
    <location>
        <begin position="244"/>
        <end position="279"/>
    </location>
</feature>
<dbReference type="InterPro" id="IPR002110">
    <property type="entry name" value="Ankyrin_rpt"/>
</dbReference>
<dbReference type="PANTHER" id="PTHR24192:SF3">
    <property type="entry name" value="ANKYRIN REPEAT DOMAIN 40"/>
    <property type="match status" value="1"/>
</dbReference>
<feature type="compositionally biased region" description="Polar residues" evidence="2">
    <location>
        <begin position="270"/>
        <end position="279"/>
    </location>
</feature>
<keyword evidence="4" id="KW-1185">Reference proteome</keyword>
<dbReference type="AlphaFoldDB" id="A0A3Q1BK48"/>
<dbReference type="Pfam" id="PF13637">
    <property type="entry name" value="Ank_4"/>
    <property type="match status" value="1"/>
</dbReference>
<feature type="repeat" description="ANK" evidence="1">
    <location>
        <begin position="43"/>
        <end position="75"/>
    </location>
</feature>
<gene>
    <name evidence="3" type="primary">ANKRD40</name>
</gene>
<dbReference type="OrthoDB" id="194358at2759"/>
<dbReference type="SMART" id="SM00248">
    <property type="entry name" value="ANK"/>
    <property type="match status" value="2"/>
</dbReference>
<dbReference type="PANTHER" id="PTHR24192">
    <property type="entry name" value="ANKYRIN REPEAT DOMAIN 40"/>
    <property type="match status" value="1"/>
</dbReference>
<feature type="region of interest" description="Disordered" evidence="2">
    <location>
        <begin position="139"/>
        <end position="184"/>
    </location>
</feature>
<evidence type="ECO:0008006" key="5">
    <source>
        <dbReference type="Google" id="ProtNLM"/>
    </source>
</evidence>
<feature type="compositionally biased region" description="Polar residues" evidence="2">
    <location>
        <begin position="151"/>
        <end position="172"/>
    </location>
</feature>
<dbReference type="Ensembl" id="ENSAOCT00000022151.2">
    <property type="protein sequence ID" value="ENSAOCP00000013963.2"/>
    <property type="gene ID" value="ENSAOCG00000018559.2"/>
</dbReference>
<dbReference type="Proteomes" id="UP001501940">
    <property type="component" value="Chromosome 19"/>
</dbReference>